<dbReference type="Proteomes" id="UP001317322">
    <property type="component" value="Chromosome"/>
</dbReference>
<keyword evidence="4" id="KW-1185">Reference proteome</keyword>
<keyword evidence="1" id="KW-1133">Transmembrane helix</keyword>
<keyword evidence="1" id="KW-0472">Membrane</keyword>
<name>A0ABY5K2T2_9CELL</name>
<evidence type="ECO:0000313" key="4">
    <source>
        <dbReference type="Proteomes" id="UP001317322"/>
    </source>
</evidence>
<gene>
    <name evidence="3" type="ORF">NP075_13325</name>
</gene>
<organism evidence="3 4">
    <name type="scientific">Cellulomonas wangsupingiae</name>
    <dbReference type="NCBI Taxonomy" id="2968085"/>
    <lineage>
        <taxon>Bacteria</taxon>
        <taxon>Bacillati</taxon>
        <taxon>Actinomycetota</taxon>
        <taxon>Actinomycetes</taxon>
        <taxon>Micrococcales</taxon>
        <taxon>Cellulomonadaceae</taxon>
        <taxon>Cellulomonas</taxon>
    </lineage>
</organism>
<accession>A0ABY5K2T2</accession>
<evidence type="ECO:0000313" key="3">
    <source>
        <dbReference type="EMBL" id="UUI64104.1"/>
    </source>
</evidence>
<feature type="signal peptide" evidence="2">
    <location>
        <begin position="1"/>
        <end position="23"/>
    </location>
</feature>
<feature type="transmembrane region" description="Helical" evidence="1">
    <location>
        <begin position="110"/>
        <end position="130"/>
    </location>
</feature>
<sequence>MRPALTAQLALTTAAAALLSSFAALYVAQQAMDARAGVVLRALLVTVALVVGSWAAVRPRVLGATRAGLRLRALLGLALGYALSPTTWQGRTYAAQLVVAPGTATVLLDLALWLVVGGAVVMVASAPAAAGERATYAVG</sequence>
<feature type="chain" id="PRO_5045425639" evidence="2">
    <location>
        <begin position="24"/>
        <end position="139"/>
    </location>
</feature>
<keyword evidence="2" id="KW-0732">Signal</keyword>
<evidence type="ECO:0000256" key="2">
    <source>
        <dbReference type="SAM" id="SignalP"/>
    </source>
</evidence>
<dbReference type="EMBL" id="CP101989">
    <property type="protein sequence ID" value="UUI64104.1"/>
    <property type="molecule type" value="Genomic_DNA"/>
</dbReference>
<evidence type="ECO:0000256" key="1">
    <source>
        <dbReference type="SAM" id="Phobius"/>
    </source>
</evidence>
<dbReference type="RefSeq" id="WP_227565662.1">
    <property type="nucleotide sequence ID" value="NZ_CP101989.1"/>
</dbReference>
<feature type="transmembrane region" description="Helical" evidence="1">
    <location>
        <begin position="39"/>
        <end position="57"/>
    </location>
</feature>
<feature type="transmembrane region" description="Helical" evidence="1">
    <location>
        <begin position="69"/>
        <end position="90"/>
    </location>
</feature>
<keyword evidence="1" id="KW-0812">Transmembrane</keyword>
<proteinExistence type="predicted"/>
<reference evidence="3 4" key="1">
    <citation type="submission" date="2022-07" db="EMBL/GenBank/DDBJ databases">
        <title>Novel species in genus cellulomonas.</title>
        <authorList>
            <person name="Ye L."/>
        </authorList>
    </citation>
    <scope>NUCLEOTIDE SEQUENCE [LARGE SCALE GENOMIC DNA]</scope>
    <source>
        <strain evidence="4">zg-Y908</strain>
    </source>
</reference>
<protein>
    <submittedName>
        <fullName evidence="3">Uncharacterized protein</fullName>
    </submittedName>
</protein>